<sequence length="49" mass="5293">MLGQPIRAKHQYGSRSGIEREPYSEIRGSYSSVGIKPVGHAADSDGYLA</sequence>
<comment type="caution">
    <text evidence="2">The sequence shown here is derived from an EMBL/GenBank/DDBJ whole genome shotgun (WGS) entry which is preliminary data.</text>
</comment>
<organism evidence="2 3">
    <name type="scientific">Sphaerisporangium rubeum</name>
    <dbReference type="NCBI Taxonomy" id="321317"/>
    <lineage>
        <taxon>Bacteria</taxon>
        <taxon>Bacillati</taxon>
        <taxon>Actinomycetota</taxon>
        <taxon>Actinomycetes</taxon>
        <taxon>Streptosporangiales</taxon>
        <taxon>Streptosporangiaceae</taxon>
        <taxon>Sphaerisporangium</taxon>
    </lineage>
</organism>
<proteinExistence type="predicted"/>
<reference evidence="2 3" key="1">
    <citation type="submission" date="2020-08" db="EMBL/GenBank/DDBJ databases">
        <title>Sequencing the genomes of 1000 actinobacteria strains.</title>
        <authorList>
            <person name="Klenk H.-P."/>
        </authorList>
    </citation>
    <scope>NUCLEOTIDE SEQUENCE [LARGE SCALE GENOMIC DNA]</scope>
    <source>
        <strain evidence="2 3">DSM 44936</strain>
    </source>
</reference>
<dbReference type="Proteomes" id="UP000555564">
    <property type="component" value="Unassembled WGS sequence"/>
</dbReference>
<gene>
    <name evidence="2" type="ORF">BJ992_000870</name>
</gene>
<name>A0A7X0M5Y5_9ACTN</name>
<dbReference type="EMBL" id="JACHIU010000001">
    <property type="protein sequence ID" value="MBB6471439.1"/>
    <property type="molecule type" value="Genomic_DNA"/>
</dbReference>
<keyword evidence="3" id="KW-1185">Reference proteome</keyword>
<accession>A0A7X0M5Y5</accession>
<evidence type="ECO:0000313" key="2">
    <source>
        <dbReference type="EMBL" id="MBB6471439.1"/>
    </source>
</evidence>
<dbReference type="AlphaFoldDB" id="A0A7X0M5Y5"/>
<feature type="region of interest" description="Disordered" evidence="1">
    <location>
        <begin position="1"/>
        <end position="23"/>
    </location>
</feature>
<dbReference type="RefSeq" id="WP_184978644.1">
    <property type="nucleotide sequence ID" value="NZ_BAAALO010000115.1"/>
</dbReference>
<evidence type="ECO:0000256" key="1">
    <source>
        <dbReference type="SAM" id="MobiDB-lite"/>
    </source>
</evidence>
<evidence type="ECO:0000313" key="3">
    <source>
        <dbReference type="Proteomes" id="UP000555564"/>
    </source>
</evidence>
<protein>
    <submittedName>
        <fullName evidence="2">Uncharacterized protein</fullName>
    </submittedName>
</protein>